<evidence type="ECO:0000313" key="1">
    <source>
        <dbReference type="EMBL" id="GGU64741.1"/>
    </source>
</evidence>
<accession>A0ABQ2V3B3</accession>
<name>A0ABQ2V3B3_9PSEU</name>
<sequence length="75" mass="7629">MRSIRSSIGSDLPSGDTTGGGALSLVAADGFGAGPWEQAVASTALSTAIKTRVPTNPLTHIRWVSCSSGRDTTEP</sequence>
<proteinExistence type="predicted"/>
<keyword evidence="2" id="KW-1185">Reference proteome</keyword>
<dbReference type="EMBL" id="BMRE01000039">
    <property type="protein sequence ID" value="GGU64741.1"/>
    <property type="molecule type" value="Genomic_DNA"/>
</dbReference>
<dbReference type="Proteomes" id="UP000649573">
    <property type="component" value="Unassembled WGS sequence"/>
</dbReference>
<gene>
    <name evidence="1" type="ORF">GCM10010178_65880</name>
</gene>
<comment type="caution">
    <text evidence="1">The sequence shown here is derived from an EMBL/GenBank/DDBJ whole genome shotgun (WGS) entry which is preliminary data.</text>
</comment>
<reference evidence="2" key="1">
    <citation type="journal article" date="2019" name="Int. J. Syst. Evol. Microbiol.">
        <title>The Global Catalogue of Microorganisms (GCM) 10K type strain sequencing project: providing services to taxonomists for standard genome sequencing and annotation.</title>
        <authorList>
            <consortium name="The Broad Institute Genomics Platform"/>
            <consortium name="The Broad Institute Genome Sequencing Center for Infectious Disease"/>
            <person name="Wu L."/>
            <person name="Ma J."/>
        </authorList>
    </citation>
    <scope>NUCLEOTIDE SEQUENCE [LARGE SCALE GENOMIC DNA]</scope>
    <source>
        <strain evidence="2">JCM 3296</strain>
    </source>
</reference>
<organism evidence="1 2">
    <name type="scientific">Lentzea flava</name>
    <dbReference type="NCBI Taxonomy" id="103732"/>
    <lineage>
        <taxon>Bacteria</taxon>
        <taxon>Bacillati</taxon>
        <taxon>Actinomycetota</taxon>
        <taxon>Actinomycetes</taxon>
        <taxon>Pseudonocardiales</taxon>
        <taxon>Pseudonocardiaceae</taxon>
        <taxon>Lentzea</taxon>
    </lineage>
</organism>
<evidence type="ECO:0000313" key="2">
    <source>
        <dbReference type="Proteomes" id="UP000649573"/>
    </source>
</evidence>
<protein>
    <submittedName>
        <fullName evidence="1">Uncharacterized protein</fullName>
    </submittedName>
</protein>